<gene>
    <name evidence="1" type="ORF">B0T11DRAFT_73174</name>
</gene>
<proteinExistence type="predicted"/>
<dbReference type="EMBL" id="JAGPXD010000002">
    <property type="protein sequence ID" value="KAH7369409.1"/>
    <property type="molecule type" value="Genomic_DNA"/>
</dbReference>
<reference evidence="1" key="1">
    <citation type="journal article" date="2021" name="Nat. Commun.">
        <title>Genetic determinants of endophytism in the Arabidopsis root mycobiome.</title>
        <authorList>
            <person name="Mesny F."/>
            <person name="Miyauchi S."/>
            <person name="Thiergart T."/>
            <person name="Pickel B."/>
            <person name="Atanasova L."/>
            <person name="Karlsson M."/>
            <person name="Huettel B."/>
            <person name="Barry K.W."/>
            <person name="Haridas S."/>
            <person name="Chen C."/>
            <person name="Bauer D."/>
            <person name="Andreopoulos W."/>
            <person name="Pangilinan J."/>
            <person name="LaButti K."/>
            <person name="Riley R."/>
            <person name="Lipzen A."/>
            <person name="Clum A."/>
            <person name="Drula E."/>
            <person name="Henrissat B."/>
            <person name="Kohler A."/>
            <person name="Grigoriev I.V."/>
            <person name="Martin F.M."/>
            <person name="Hacquard S."/>
        </authorList>
    </citation>
    <scope>NUCLEOTIDE SEQUENCE</scope>
    <source>
        <strain evidence="1">MPI-CAGE-AT-0016</strain>
    </source>
</reference>
<keyword evidence="2" id="KW-1185">Reference proteome</keyword>
<evidence type="ECO:0000313" key="1">
    <source>
        <dbReference type="EMBL" id="KAH7369409.1"/>
    </source>
</evidence>
<protein>
    <submittedName>
        <fullName evidence="1">Uncharacterized protein</fullName>
    </submittedName>
</protein>
<name>A0A8K0TLD8_9PEZI</name>
<sequence length="157" mass="17111">MDSLLGSLLGTTTMPTTQGNGEWAMFGGGRHCRDGSRTATKQHRQRGRMVDRRAGAVIGGFLAFLGRRTPWNRHNLTAAAALLVSARRRGRRKTRSPDDRWREAEDGCHSDMLPRLWNPVTHCPLAVPLLLVGMDAGAGASRANADEAVLGSRNGQR</sequence>
<evidence type="ECO:0000313" key="2">
    <source>
        <dbReference type="Proteomes" id="UP000813385"/>
    </source>
</evidence>
<comment type="caution">
    <text evidence="1">The sequence shown here is derived from an EMBL/GenBank/DDBJ whole genome shotgun (WGS) entry which is preliminary data.</text>
</comment>
<organism evidence="1 2">
    <name type="scientific">Plectosphaerella cucumerina</name>
    <dbReference type="NCBI Taxonomy" id="40658"/>
    <lineage>
        <taxon>Eukaryota</taxon>
        <taxon>Fungi</taxon>
        <taxon>Dikarya</taxon>
        <taxon>Ascomycota</taxon>
        <taxon>Pezizomycotina</taxon>
        <taxon>Sordariomycetes</taxon>
        <taxon>Hypocreomycetidae</taxon>
        <taxon>Glomerellales</taxon>
        <taxon>Plectosphaerellaceae</taxon>
        <taxon>Plectosphaerella</taxon>
    </lineage>
</organism>
<dbReference type="Proteomes" id="UP000813385">
    <property type="component" value="Unassembled WGS sequence"/>
</dbReference>
<dbReference type="AlphaFoldDB" id="A0A8K0TLD8"/>
<accession>A0A8K0TLD8</accession>